<dbReference type="PANTHER" id="PTHR24252">
    <property type="entry name" value="ACROSIN-RELATED"/>
    <property type="match status" value="1"/>
</dbReference>
<keyword evidence="3 5" id="KW-0720">Serine protease</keyword>
<evidence type="ECO:0000313" key="7">
    <source>
        <dbReference type="Ensembl" id="ENSPKIP00000034053.1"/>
    </source>
</evidence>
<dbReference type="AlphaFoldDB" id="A0A3B3SUV8"/>
<dbReference type="SMART" id="SM00020">
    <property type="entry name" value="Tryp_SPc"/>
    <property type="match status" value="1"/>
</dbReference>
<dbReference type="PROSITE" id="PS50240">
    <property type="entry name" value="TRYPSIN_DOM"/>
    <property type="match status" value="1"/>
</dbReference>
<evidence type="ECO:0000259" key="6">
    <source>
        <dbReference type="PROSITE" id="PS50240"/>
    </source>
</evidence>
<evidence type="ECO:0000256" key="3">
    <source>
        <dbReference type="ARBA" id="ARBA00022825"/>
    </source>
</evidence>
<dbReference type="STRING" id="1676925.ENSPKIP00000034053"/>
<evidence type="ECO:0000313" key="8">
    <source>
        <dbReference type="Proteomes" id="UP000261540"/>
    </source>
</evidence>
<dbReference type="Proteomes" id="UP000261540">
    <property type="component" value="Unplaced"/>
</dbReference>
<dbReference type="PANTHER" id="PTHR24252:SF17">
    <property type="entry name" value="SUPPRESSOR OF TUMORIGENICITY 14 PROTEIN HOMOLOG-RELATED"/>
    <property type="match status" value="1"/>
</dbReference>
<dbReference type="GeneTree" id="ENSGT00940000164481"/>
<evidence type="ECO:0000256" key="4">
    <source>
        <dbReference type="ARBA" id="ARBA00023157"/>
    </source>
</evidence>
<evidence type="ECO:0000256" key="5">
    <source>
        <dbReference type="RuleBase" id="RU363034"/>
    </source>
</evidence>
<dbReference type="Pfam" id="PF00089">
    <property type="entry name" value="Trypsin"/>
    <property type="match status" value="1"/>
</dbReference>
<organism evidence="7 8">
    <name type="scientific">Paramormyrops kingsleyae</name>
    <dbReference type="NCBI Taxonomy" id="1676925"/>
    <lineage>
        <taxon>Eukaryota</taxon>
        <taxon>Metazoa</taxon>
        <taxon>Chordata</taxon>
        <taxon>Craniata</taxon>
        <taxon>Vertebrata</taxon>
        <taxon>Euteleostomi</taxon>
        <taxon>Actinopterygii</taxon>
        <taxon>Neopterygii</taxon>
        <taxon>Teleostei</taxon>
        <taxon>Osteoglossocephala</taxon>
        <taxon>Osteoglossomorpha</taxon>
        <taxon>Osteoglossiformes</taxon>
        <taxon>Mormyridae</taxon>
        <taxon>Paramormyrops</taxon>
    </lineage>
</organism>
<dbReference type="InterPro" id="IPR033116">
    <property type="entry name" value="TRYPSIN_SER"/>
</dbReference>
<keyword evidence="4" id="KW-1015">Disulfide bond</keyword>
<name>A0A3B3SUV8_9TELE</name>
<evidence type="ECO:0000256" key="1">
    <source>
        <dbReference type="ARBA" id="ARBA00022670"/>
    </source>
</evidence>
<sequence>MAGILCMNCLAQRVLTSRGRVYCGRQLFRTSRIVGGQNSLEGEWPWQVSLHIKNQGHVCGASLISDTWLVTAAHCCPSHRLSQPGTWEVYLGLHDQNAKNIERVVKKYLKSVIQHPNYNEYTYDFDIALMQLDSPVTFSQYIMPICLPNPAHDFPVGKSVWITGWGKTQEDGEPQLPPLMCIDEGYKRILFLSKAVFPHSVLRDPQSVHITSRMLCAGVLSGGVDACQGDSGGPLASLDIGRRYFLPGVVSWGDGCARKNRPGIYTRVTQFRGWIKEKTGV</sequence>
<dbReference type="InterPro" id="IPR018114">
    <property type="entry name" value="TRYPSIN_HIS"/>
</dbReference>
<dbReference type="GO" id="GO:0004252">
    <property type="term" value="F:serine-type endopeptidase activity"/>
    <property type="evidence" value="ECO:0007669"/>
    <property type="project" value="InterPro"/>
</dbReference>
<dbReference type="InterPro" id="IPR001314">
    <property type="entry name" value="Peptidase_S1A"/>
</dbReference>
<keyword evidence="2 5" id="KW-0378">Hydrolase</keyword>
<dbReference type="InterPro" id="IPR001254">
    <property type="entry name" value="Trypsin_dom"/>
</dbReference>
<dbReference type="InterPro" id="IPR043504">
    <property type="entry name" value="Peptidase_S1_PA_chymotrypsin"/>
</dbReference>
<reference evidence="7" key="1">
    <citation type="submission" date="2025-08" db="UniProtKB">
        <authorList>
            <consortium name="Ensembl"/>
        </authorList>
    </citation>
    <scope>IDENTIFICATION</scope>
</reference>
<keyword evidence="8" id="KW-1185">Reference proteome</keyword>
<dbReference type="InterPro" id="IPR009003">
    <property type="entry name" value="Peptidase_S1_PA"/>
</dbReference>
<dbReference type="Ensembl" id="ENSPKIT00000014952.1">
    <property type="protein sequence ID" value="ENSPKIP00000034053.1"/>
    <property type="gene ID" value="ENSPKIG00000013516.1"/>
</dbReference>
<keyword evidence="1 5" id="KW-0645">Protease</keyword>
<evidence type="ECO:0000256" key="2">
    <source>
        <dbReference type="ARBA" id="ARBA00022801"/>
    </source>
</evidence>
<proteinExistence type="predicted"/>
<dbReference type="SUPFAM" id="SSF50494">
    <property type="entry name" value="Trypsin-like serine proteases"/>
    <property type="match status" value="1"/>
</dbReference>
<feature type="domain" description="Peptidase S1" evidence="6">
    <location>
        <begin position="33"/>
        <end position="280"/>
    </location>
</feature>
<dbReference type="PROSITE" id="PS00134">
    <property type="entry name" value="TRYPSIN_HIS"/>
    <property type="match status" value="1"/>
</dbReference>
<dbReference type="FunFam" id="2.40.10.10:FF:000003">
    <property type="entry name" value="Transmembrane serine protease 3"/>
    <property type="match status" value="1"/>
</dbReference>
<accession>A0A3B3SUV8</accession>
<protein>
    <recommendedName>
        <fullName evidence="6">Peptidase S1 domain-containing protein</fullName>
    </recommendedName>
</protein>
<dbReference type="GO" id="GO:0006508">
    <property type="term" value="P:proteolysis"/>
    <property type="evidence" value="ECO:0007669"/>
    <property type="project" value="UniProtKB-KW"/>
</dbReference>
<dbReference type="CDD" id="cd00190">
    <property type="entry name" value="Tryp_SPc"/>
    <property type="match status" value="1"/>
</dbReference>
<dbReference type="PRINTS" id="PR00722">
    <property type="entry name" value="CHYMOTRYPSIN"/>
</dbReference>
<dbReference type="PROSITE" id="PS00135">
    <property type="entry name" value="TRYPSIN_SER"/>
    <property type="match status" value="1"/>
</dbReference>
<dbReference type="Gene3D" id="2.40.10.10">
    <property type="entry name" value="Trypsin-like serine proteases"/>
    <property type="match status" value="2"/>
</dbReference>
<reference evidence="7" key="2">
    <citation type="submission" date="2025-09" db="UniProtKB">
        <authorList>
            <consortium name="Ensembl"/>
        </authorList>
    </citation>
    <scope>IDENTIFICATION</scope>
</reference>